<reference evidence="3 4" key="1">
    <citation type="journal article" date="2016" name="Nat. Commun.">
        <title>Thousands of microbial genomes shed light on interconnected biogeochemical processes in an aquifer system.</title>
        <authorList>
            <person name="Anantharaman K."/>
            <person name="Brown C.T."/>
            <person name="Hug L.A."/>
            <person name="Sharon I."/>
            <person name="Castelle C.J."/>
            <person name="Probst A.J."/>
            <person name="Thomas B.C."/>
            <person name="Singh A."/>
            <person name="Wilkins M.J."/>
            <person name="Karaoz U."/>
            <person name="Brodie E.L."/>
            <person name="Williams K.H."/>
            <person name="Hubbard S.S."/>
            <person name="Banfield J.F."/>
        </authorList>
    </citation>
    <scope>NUCLEOTIDE SEQUENCE [LARGE SCALE GENOMIC DNA]</scope>
</reference>
<gene>
    <name evidence="3" type="ORF">A2415_00065</name>
</gene>
<dbReference type="Pfam" id="PF02823">
    <property type="entry name" value="ATP-synt_DE_N"/>
    <property type="match status" value="1"/>
</dbReference>
<sequence length="100" mass="11154">MNLENLNNRIKQFTGADKQDLKLNINVRSRSKKYFQGEVRSVTAINETGEFDILPLHANFITLIKSFIVLDKGLPSEKKIEFENGVVSAIGGAVDIYVGL</sequence>
<dbReference type="InterPro" id="IPR020546">
    <property type="entry name" value="ATP_synth_F1_dsu/esu_N"/>
</dbReference>
<dbReference type="Gene3D" id="2.60.15.10">
    <property type="entry name" value="F0F1 ATP synthase delta/epsilon subunit, N-terminal"/>
    <property type="match status" value="1"/>
</dbReference>
<dbReference type="AlphaFoldDB" id="A0A1F4WKE6"/>
<name>A0A1F4WKE6_UNCKA</name>
<comment type="caution">
    <text evidence="3">The sequence shown here is derived from an EMBL/GenBank/DDBJ whole genome shotgun (WGS) entry which is preliminary data.</text>
</comment>
<dbReference type="EMBL" id="MEWA01000015">
    <property type="protein sequence ID" value="OGC69905.1"/>
    <property type="molecule type" value="Genomic_DNA"/>
</dbReference>
<evidence type="ECO:0000259" key="2">
    <source>
        <dbReference type="Pfam" id="PF02823"/>
    </source>
</evidence>
<accession>A0A1F4WKE6</accession>
<dbReference type="SUPFAM" id="SSF51344">
    <property type="entry name" value="Epsilon subunit of F1F0-ATP synthase N-terminal domain"/>
    <property type="match status" value="1"/>
</dbReference>
<evidence type="ECO:0000313" key="3">
    <source>
        <dbReference type="EMBL" id="OGC69905.1"/>
    </source>
</evidence>
<evidence type="ECO:0000313" key="4">
    <source>
        <dbReference type="Proteomes" id="UP000179113"/>
    </source>
</evidence>
<dbReference type="GO" id="GO:0045259">
    <property type="term" value="C:proton-transporting ATP synthase complex"/>
    <property type="evidence" value="ECO:0007669"/>
    <property type="project" value="UniProtKB-KW"/>
</dbReference>
<dbReference type="Proteomes" id="UP000179113">
    <property type="component" value="Unassembled WGS sequence"/>
</dbReference>
<keyword evidence="1" id="KW-0139">CF(1)</keyword>
<proteinExistence type="predicted"/>
<dbReference type="GO" id="GO:0015986">
    <property type="term" value="P:proton motive force-driven ATP synthesis"/>
    <property type="evidence" value="ECO:0007669"/>
    <property type="project" value="InterPro"/>
</dbReference>
<feature type="domain" description="ATP synthase F1 complex delta/epsilon subunit N-terminal" evidence="2">
    <location>
        <begin position="23"/>
        <end position="70"/>
    </location>
</feature>
<dbReference type="InterPro" id="IPR036771">
    <property type="entry name" value="ATPsynth_dsu/esu_N"/>
</dbReference>
<protein>
    <recommendedName>
        <fullName evidence="2">ATP synthase F1 complex delta/epsilon subunit N-terminal domain-containing protein</fullName>
    </recommendedName>
</protein>
<evidence type="ECO:0000256" key="1">
    <source>
        <dbReference type="ARBA" id="ARBA00023196"/>
    </source>
</evidence>
<organism evidence="3 4">
    <name type="scientific">candidate division WWE3 bacterium RIFOXYC1_FULL_39_7</name>
    <dbReference type="NCBI Taxonomy" id="1802643"/>
    <lineage>
        <taxon>Bacteria</taxon>
        <taxon>Katanobacteria</taxon>
    </lineage>
</organism>
<keyword evidence="1" id="KW-0066">ATP synthesis</keyword>